<dbReference type="AlphaFoldDB" id="A0A173LP09"/>
<evidence type="ECO:0000313" key="4">
    <source>
        <dbReference type="EMBL" id="ANI93389.1"/>
    </source>
</evidence>
<dbReference type="Proteomes" id="UP000186104">
    <property type="component" value="Chromosome"/>
</dbReference>
<name>A0A173LP09_9ACTN</name>
<dbReference type="Pfam" id="PF09423">
    <property type="entry name" value="PhoD"/>
    <property type="match status" value="1"/>
</dbReference>
<dbReference type="OrthoDB" id="9795624at2"/>
<dbReference type="Pfam" id="PF25077">
    <property type="entry name" value="DUF7800"/>
    <property type="match status" value="1"/>
</dbReference>
<dbReference type="PANTHER" id="PTHR37031">
    <property type="entry name" value="METALLOPHOSPHATASE BINDING DOMAIN PROTEIN"/>
    <property type="match status" value="1"/>
</dbReference>
<dbReference type="InterPro" id="IPR029052">
    <property type="entry name" value="Metallo-depent_PP-like"/>
</dbReference>
<dbReference type="InterPro" id="IPR038607">
    <property type="entry name" value="PhoD-like_sf"/>
</dbReference>
<organism evidence="4 5">
    <name type="scientific">Dietzia timorensis</name>
    <dbReference type="NCBI Taxonomy" id="499555"/>
    <lineage>
        <taxon>Bacteria</taxon>
        <taxon>Bacillati</taxon>
        <taxon>Actinomycetota</taxon>
        <taxon>Actinomycetes</taxon>
        <taxon>Mycobacteriales</taxon>
        <taxon>Dietziaceae</taxon>
        <taxon>Dietzia</taxon>
    </lineage>
</organism>
<dbReference type="PANTHER" id="PTHR37031:SF2">
    <property type="entry name" value="PHOD-LIKE PHOSPHATASE METALLOPHOSPHATASE DOMAIN-CONTAINING PROTEIN"/>
    <property type="match status" value="1"/>
</dbReference>
<dbReference type="STRING" id="499555.BJL86_2629"/>
<dbReference type="InterPro" id="IPR056702">
    <property type="entry name" value="DUF7800"/>
</dbReference>
<keyword evidence="5" id="KW-1185">Reference proteome</keyword>
<sequence>MHPAKSATPALLLGPMLRYVDETRATVWVETSEPCSATVRVDGKEFSERTWEVFGHHFALVQLEGLPQGETLPYQLDIDGAQVWPEPGGRESVIRTLGENTAVRLSFGSCRRGEKQSPQMLRKIGADALVALANQMSDTPHSLWPDAMLLLGDQIYADIPSEDIATRLEKRREAGQGPKAVRESRGAGGDRDVSQEICDFEEYSWLYHESWSDPDVRWLLSTVPSCMILDDHDLRDDWNSSRFWRAEMTAQPWWEDRVAGAFSSYFVYQHLGNLSPDELADEPTYQQLRTRTSPEERETLLTDFSVEADADPATSTWSYHRDFGRVRVLMLDVRASRHLHQGDRLVMDHSEWDWVRKMSLDADVDHLLFGSSLPAFMVPALHHIEGWNEATVELLDKHPQQSKFAEWMRRTVDLEHWAAFRKSFDNFVELLTELARGEGRRTPSSILVLGGDVHCSYLEEVELTDPSVADSRTQVHQLVMSPYRNPLHRPIRVVNQIARLRPIIAVMRLLARGRGVVEPPVSWRVSDGIWFGNGVMTLVLEGRHAHVEVDHAQVVWPLRGLGRFLTRVPFAMPRRKGRTSDGGDAKTAPRQILRRTLNKKLAG</sequence>
<accession>A0A173LP09</accession>
<proteinExistence type="predicted"/>
<dbReference type="InterPro" id="IPR018946">
    <property type="entry name" value="PhoD-like_MPP"/>
</dbReference>
<reference evidence="4 5" key="1">
    <citation type="submission" date="2016-06" db="EMBL/GenBank/DDBJ databases">
        <title>Complete genome sequence of a saline-alkali tolerant type strain Dietzia timorensis ID05-A0528T.</title>
        <authorList>
            <person name="Wu X."/>
        </authorList>
    </citation>
    <scope>NUCLEOTIDE SEQUENCE [LARGE SCALE GENOMIC DNA]</scope>
    <source>
        <strain evidence="4 5">ID05-A0528</strain>
    </source>
</reference>
<dbReference type="RefSeq" id="WP_067472432.1">
    <property type="nucleotide sequence ID" value="NZ_CP015961.1"/>
</dbReference>
<dbReference type="KEGG" id="dtm:BJL86_2629"/>
<dbReference type="CDD" id="cd07389">
    <property type="entry name" value="MPP_PhoD"/>
    <property type="match status" value="1"/>
</dbReference>
<feature type="domain" description="DUF7800" evidence="3">
    <location>
        <begin position="9"/>
        <end position="89"/>
    </location>
</feature>
<dbReference type="SUPFAM" id="SSF56300">
    <property type="entry name" value="Metallo-dependent phosphatases"/>
    <property type="match status" value="1"/>
</dbReference>
<evidence type="ECO:0000313" key="5">
    <source>
        <dbReference type="Proteomes" id="UP000186104"/>
    </source>
</evidence>
<evidence type="ECO:0000256" key="1">
    <source>
        <dbReference type="SAM" id="MobiDB-lite"/>
    </source>
</evidence>
<dbReference type="EMBL" id="CP015961">
    <property type="protein sequence ID" value="ANI93389.1"/>
    <property type="molecule type" value="Genomic_DNA"/>
</dbReference>
<evidence type="ECO:0000259" key="3">
    <source>
        <dbReference type="Pfam" id="PF25077"/>
    </source>
</evidence>
<feature type="domain" description="PhoD-like phosphatase metallophosphatase" evidence="2">
    <location>
        <begin position="144"/>
        <end position="463"/>
    </location>
</feature>
<gene>
    <name evidence="4" type="ORF">BJL86_2629</name>
</gene>
<dbReference type="Gene3D" id="3.60.21.70">
    <property type="entry name" value="PhoD-like phosphatase"/>
    <property type="match status" value="1"/>
</dbReference>
<evidence type="ECO:0000259" key="2">
    <source>
        <dbReference type="Pfam" id="PF09423"/>
    </source>
</evidence>
<feature type="region of interest" description="Disordered" evidence="1">
    <location>
        <begin position="170"/>
        <end position="191"/>
    </location>
</feature>
<protein>
    <submittedName>
        <fullName evidence="4">Uncharacterized protein</fullName>
    </submittedName>
</protein>